<dbReference type="InterPro" id="IPR036259">
    <property type="entry name" value="MFS_trans_sf"/>
</dbReference>
<dbReference type="AlphaFoldDB" id="A0A093VBR2"/>
<comment type="subcellular location">
    <subcellularLocation>
        <location evidence="1">Membrane</location>
        <topology evidence="1">Multi-pass membrane protein</topology>
    </subcellularLocation>
</comment>
<keyword evidence="4 7" id="KW-1133">Transmembrane helix</keyword>
<dbReference type="GO" id="GO:0005351">
    <property type="term" value="F:carbohydrate:proton symporter activity"/>
    <property type="evidence" value="ECO:0007669"/>
    <property type="project" value="TreeGrafter"/>
</dbReference>
<dbReference type="PROSITE" id="PS50850">
    <property type="entry name" value="MFS"/>
    <property type="match status" value="1"/>
</dbReference>
<comment type="similarity">
    <text evidence="2">Belongs to the major facilitator superfamily. Sugar transporter (TC 2.A.1.1) family.</text>
</comment>
<feature type="domain" description="Major facilitator superfamily (MFS) profile" evidence="8">
    <location>
        <begin position="17"/>
        <end position="461"/>
    </location>
</feature>
<reference evidence="9" key="1">
    <citation type="journal article" date="2014" name="PLoS Genet.">
        <title>Signature Gene Expression Reveals Novel Clues to the Molecular Mechanisms of Dimorphic Transition in Penicillium marneffei.</title>
        <authorList>
            <person name="Yang E."/>
            <person name="Wang G."/>
            <person name="Cai J."/>
            <person name="Woo P.C."/>
            <person name="Lau S.K."/>
            <person name="Yuen K.-Y."/>
            <person name="Chow W.-N."/>
            <person name="Lin X."/>
        </authorList>
    </citation>
    <scope>NUCLEOTIDE SEQUENCE [LARGE SCALE GENOMIC DNA]</scope>
    <source>
        <strain evidence="9">PM1</strain>
    </source>
</reference>
<evidence type="ECO:0000256" key="6">
    <source>
        <dbReference type="SAM" id="MobiDB-lite"/>
    </source>
</evidence>
<evidence type="ECO:0000256" key="7">
    <source>
        <dbReference type="SAM" id="Phobius"/>
    </source>
</evidence>
<feature type="transmembrane region" description="Helical" evidence="7">
    <location>
        <begin position="153"/>
        <end position="172"/>
    </location>
</feature>
<evidence type="ECO:0000313" key="9">
    <source>
        <dbReference type="EMBL" id="KFX47424.1"/>
    </source>
</evidence>
<dbReference type="PANTHER" id="PTHR48022:SF10">
    <property type="entry name" value="MAJOR FACILITATOR SUPERFAMILY (MFS) PROFILE DOMAIN-CONTAINING PROTEIN"/>
    <property type="match status" value="1"/>
</dbReference>
<evidence type="ECO:0000256" key="3">
    <source>
        <dbReference type="ARBA" id="ARBA00022692"/>
    </source>
</evidence>
<evidence type="ECO:0000256" key="4">
    <source>
        <dbReference type="ARBA" id="ARBA00022989"/>
    </source>
</evidence>
<dbReference type="InterPro" id="IPR050360">
    <property type="entry name" value="MFS_Sugar_Transporters"/>
</dbReference>
<feature type="transmembrane region" description="Helical" evidence="7">
    <location>
        <begin position="96"/>
        <end position="113"/>
    </location>
</feature>
<evidence type="ECO:0000259" key="8">
    <source>
        <dbReference type="PROSITE" id="PS50850"/>
    </source>
</evidence>
<dbReference type="Pfam" id="PF00083">
    <property type="entry name" value="Sugar_tr"/>
    <property type="match status" value="1"/>
</dbReference>
<evidence type="ECO:0000256" key="2">
    <source>
        <dbReference type="ARBA" id="ARBA00010992"/>
    </source>
</evidence>
<feature type="transmembrane region" description="Helical" evidence="7">
    <location>
        <begin position="312"/>
        <end position="329"/>
    </location>
</feature>
<dbReference type="InterPro" id="IPR020846">
    <property type="entry name" value="MFS_dom"/>
</dbReference>
<feature type="transmembrane region" description="Helical" evidence="7">
    <location>
        <begin position="28"/>
        <end position="48"/>
    </location>
</feature>
<evidence type="ECO:0000256" key="5">
    <source>
        <dbReference type="ARBA" id="ARBA00023136"/>
    </source>
</evidence>
<feature type="transmembrane region" description="Helical" evidence="7">
    <location>
        <begin position="368"/>
        <end position="390"/>
    </location>
</feature>
<dbReference type="eggNOG" id="KOG0254">
    <property type="taxonomic scope" value="Eukaryota"/>
</dbReference>
<dbReference type="EMBL" id="JPOX01000015">
    <property type="protein sequence ID" value="KFX47424.1"/>
    <property type="molecule type" value="Genomic_DNA"/>
</dbReference>
<feature type="transmembrane region" description="Helical" evidence="7">
    <location>
        <begin position="402"/>
        <end position="427"/>
    </location>
</feature>
<organism evidence="9">
    <name type="scientific">Talaromyces marneffei PM1</name>
    <dbReference type="NCBI Taxonomy" id="1077442"/>
    <lineage>
        <taxon>Eukaryota</taxon>
        <taxon>Fungi</taxon>
        <taxon>Dikarya</taxon>
        <taxon>Ascomycota</taxon>
        <taxon>Pezizomycotina</taxon>
        <taxon>Eurotiomycetes</taxon>
        <taxon>Eurotiomycetidae</taxon>
        <taxon>Eurotiales</taxon>
        <taxon>Trichocomaceae</taxon>
        <taxon>Talaromyces</taxon>
        <taxon>Talaromyces sect. Talaromyces</taxon>
    </lineage>
</organism>
<comment type="caution">
    <text evidence="9">The sequence shown here is derived from an EMBL/GenBank/DDBJ whole genome shotgun (WGS) entry which is preliminary data.</text>
</comment>
<sequence length="526" mass="57723">MDPKQDSILANWKCIAACTLVSMSPFQYGIDFTMIGGFQAMVGFLQVYGEKSSVTAIGYNISYTRQQLISSLMTLGAFLSSSAAGPIATYIGRKSALWLACLLIYVANIIMMTTDSIGALYAGRFIMGLGNGLLLTFSQLYIQEVSPARYRGVMISIFMCWTSIGSLVGTVIDNFTAKIIGKNSYIIPLGLIYIIPAILCAGILIIPESPRWLLQKGKKEEAHKAMTWLRPFPETVDAEIAEIQAAIDMELSLADGVSVWDMFSNPVDRRRTILAVCGVTLQAASGAMYMIAYGTYFFEMANIGNAFENSCILSALGVVAIVVNSAVIAKIGRRRQFLMTGMVLCGISQLITAVVYTTHPGTEGTGRAIVGLAVIFIVGYNGMVSSYAWVSGGELPSQRLRSYTFGFAAAIGFFGAWLTTFTAPYFINPDSMNWGPKYGYIWFPSCLIGAVWVYFFLPEVKNRTLEEIDEMFEMRIPARKFSSYKCVGRAAMQAMDQKKSDAVIEQNSEKDTKEHGAYAEEVERTA</sequence>
<dbReference type="FunFam" id="1.20.1250.20:FF:000078">
    <property type="entry name" value="MFS maltose transporter, putative"/>
    <property type="match status" value="1"/>
</dbReference>
<dbReference type="InterPro" id="IPR005828">
    <property type="entry name" value="MFS_sugar_transport-like"/>
</dbReference>
<dbReference type="PANTHER" id="PTHR48022">
    <property type="entry name" value="PLASTIDIC GLUCOSE TRANSPORTER 4"/>
    <property type="match status" value="1"/>
</dbReference>
<dbReference type="GO" id="GO:0016020">
    <property type="term" value="C:membrane"/>
    <property type="evidence" value="ECO:0007669"/>
    <property type="project" value="UniProtKB-SubCell"/>
</dbReference>
<name>A0A093VBR2_TALMA</name>
<dbReference type="InterPro" id="IPR005829">
    <property type="entry name" value="Sugar_transporter_CS"/>
</dbReference>
<keyword evidence="3 7" id="KW-0812">Transmembrane</keyword>
<feature type="transmembrane region" description="Helical" evidence="7">
    <location>
        <begin position="119"/>
        <end position="141"/>
    </location>
</feature>
<feature type="transmembrane region" description="Helical" evidence="7">
    <location>
        <begin position="68"/>
        <end position="89"/>
    </location>
</feature>
<accession>A0A093VBR2</accession>
<evidence type="ECO:0000256" key="1">
    <source>
        <dbReference type="ARBA" id="ARBA00004141"/>
    </source>
</evidence>
<feature type="transmembrane region" description="Helical" evidence="7">
    <location>
        <begin position="272"/>
        <end position="292"/>
    </location>
</feature>
<dbReference type="SUPFAM" id="SSF103473">
    <property type="entry name" value="MFS general substrate transporter"/>
    <property type="match status" value="1"/>
</dbReference>
<dbReference type="PROSITE" id="PS00217">
    <property type="entry name" value="SUGAR_TRANSPORT_2"/>
    <property type="match status" value="1"/>
</dbReference>
<feature type="transmembrane region" description="Helical" evidence="7">
    <location>
        <begin position="184"/>
        <end position="206"/>
    </location>
</feature>
<keyword evidence="5 7" id="KW-0472">Membrane</keyword>
<gene>
    <name evidence="9" type="ORF">GQ26_0151410</name>
</gene>
<protein>
    <submittedName>
        <fullName evidence="9">Maltose permease MAL61</fullName>
    </submittedName>
</protein>
<feature type="transmembrane region" description="Helical" evidence="7">
    <location>
        <begin position="439"/>
        <end position="457"/>
    </location>
</feature>
<proteinExistence type="inferred from homology"/>
<feature type="transmembrane region" description="Helical" evidence="7">
    <location>
        <begin position="336"/>
        <end position="356"/>
    </location>
</feature>
<dbReference type="HOGENOM" id="CLU_001265_30_1_1"/>
<feature type="region of interest" description="Disordered" evidence="6">
    <location>
        <begin position="502"/>
        <end position="526"/>
    </location>
</feature>
<dbReference type="Gene3D" id="1.20.1250.20">
    <property type="entry name" value="MFS general substrate transporter like domains"/>
    <property type="match status" value="1"/>
</dbReference>